<dbReference type="EMBL" id="WSES01000009">
    <property type="protein sequence ID" value="MVW63693.1"/>
    <property type="molecule type" value="Genomic_DNA"/>
</dbReference>
<dbReference type="Gene3D" id="3.60.40.10">
    <property type="entry name" value="PPM-type phosphatase domain"/>
    <property type="match status" value="1"/>
</dbReference>
<sequence length="291" mass="31170">MGASMRYTLASSAGKGRINEDVVVVYERDGHTDLVLMDGATPLTPERCVASGASDPAWFVRRFAQDLGHVLRADASQDALVLEALDHTRAAYRAAGGHADVPPYAWPIATLAWVRVSDPDAAAGHTLDLFCLGDSKILLQLPDGTVRDLDPFENPQEQATQAAVAALVAEGILDPGERWTRLLPMLRARRHEQNTAASPAVLCLEPRGPFAARRTRVTAPPGALLLVLSDGLYRLVDTYGLHSDGSLLDACRARGLDALLDELRAFEAGKEAVGLAAKTADDASAIAWRFT</sequence>
<dbReference type="SUPFAM" id="SSF81606">
    <property type="entry name" value="PP2C-like"/>
    <property type="match status" value="1"/>
</dbReference>
<keyword evidence="2" id="KW-1185">Reference proteome</keyword>
<reference evidence="1 2" key="1">
    <citation type="submission" date="2019-12" db="EMBL/GenBank/DDBJ databases">
        <authorList>
            <person name="Li C."/>
            <person name="Zhao J."/>
        </authorList>
    </citation>
    <scope>NUCLEOTIDE SEQUENCE [LARGE SCALE GENOMIC DNA]</scope>
    <source>
        <strain evidence="1 2">NEAU-DD11</strain>
    </source>
</reference>
<evidence type="ECO:0000313" key="2">
    <source>
        <dbReference type="Proteomes" id="UP000443353"/>
    </source>
</evidence>
<accession>A0A7X3KA53</accession>
<evidence type="ECO:0008006" key="3">
    <source>
        <dbReference type="Google" id="ProtNLM"/>
    </source>
</evidence>
<dbReference type="AlphaFoldDB" id="A0A7X3KA53"/>
<comment type="caution">
    <text evidence="1">The sequence shown here is derived from an EMBL/GenBank/DDBJ whole genome shotgun (WGS) entry which is preliminary data.</text>
</comment>
<evidence type="ECO:0000313" key="1">
    <source>
        <dbReference type="EMBL" id="MVW63693.1"/>
    </source>
</evidence>
<dbReference type="Proteomes" id="UP000443353">
    <property type="component" value="Unassembled WGS sequence"/>
</dbReference>
<protein>
    <recommendedName>
        <fullName evidence="3">Protein phosphatase 2C domain-containing protein</fullName>
    </recommendedName>
</protein>
<name>A0A7X3KA53_9BURK</name>
<organism evidence="1 2">
    <name type="scientific">Massilia cellulosiltytica</name>
    <dbReference type="NCBI Taxonomy" id="2683234"/>
    <lineage>
        <taxon>Bacteria</taxon>
        <taxon>Pseudomonadati</taxon>
        <taxon>Pseudomonadota</taxon>
        <taxon>Betaproteobacteria</taxon>
        <taxon>Burkholderiales</taxon>
        <taxon>Oxalobacteraceae</taxon>
        <taxon>Telluria group</taxon>
        <taxon>Massilia</taxon>
    </lineage>
</organism>
<gene>
    <name evidence="1" type="ORF">GPY61_27575</name>
</gene>
<dbReference type="InterPro" id="IPR036457">
    <property type="entry name" value="PPM-type-like_dom_sf"/>
</dbReference>
<proteinExistence type="predicted"/>